<accession>A0A0D2EET8</accession>
<sequence>MSSPVTQIIYLRVSPDQDLANPGSEAGKRWSQALDLLAGHGGFRRLYWGRSPEDMSKVQLHVVRDQLSQHQDFLNSTRFSKFQDILQELIDPSTSLLVRHAFINELTPDCRALGKGAPVTGSAIYVSTDAAWHEGAWPLWTHIVRYVDGCLGCAGGRVIEAVDGHENSYIVYVGWESVEKHEAYHHTDHFAKRRVILGLGNKGYREYGHIKFEGSREPTAWRL</sequence>
<proteinExistence type="predicted"/>
<dbReference type="HOGENOM" id="CLU_081631_2_1_1"/>
<dbReference type="Proteomes" id="UP000054266">
    <property type="component" value="Unassembled WGS sequence"/>
</dbReference>
<dbReference type="AlphaFoldDB" id="A0A0D2EET8"/>
<evidence type="ECO:0000313" key="2">
    <source>
        <dbReference type="Proteomes" id="UP000054266"/>
    </source>
</evidence>
<organism evidence="1 2">
    <name type="scientific">Phialophora macrospora</name>
    <dbReference type="NCBI Taxonomy" id="1851006"/>
    <lineage>
        <taxon>Eukaryota</taxon>
        <taxon>Fungi</taxon>
        <taxon>Dikarya</taxon>
        <taxon>Ascomycota</taxon>
        <taxon>Pezizomycotina</taxon>
        <taxon>Eurotiomycetes</taxon>
        <taxon>Chaetothyriomycetidae</taxon>
        <taxon>Chaetothyriales</taxon>
        <taxon>Herpotrichiellaceae</taxon>
        <taxon>Phialophora</taxon>
    </lineage>
</organism>
<keyword evidence="2" id="KW-1185">Reference proteome</keyword>
<dbReference type="InterPro" id="IPR011008">
    <property type="entry name" value="Dimeric_a/b-barrel"/>
</dbReference>
<protein>
    <recommendedName>
        <fullName evidence="3">ABM domain-containing protein</fullName>
    </recommendedName>
</protein>
<gene>
    <name evidence="1" type="ORF">PV04_00997</name>
</gene>
<dbReference type="EMBL" id="KN846956">
    <property type="protein sequence ID" value="KIW72827.1"/>
    <property type="molecule type" value="Genomic_DNA"/>
</dbReference>
<evidence type="ECO:0000313" key="1">
    <source>
        <dbReference type="EMBL" id="KIW72827.1"/>
    </source>
</evidence>
<reference evidence="1 2" key="1">
    <citation type="submission" date="2015-01" db="EMBL/GenBank/DDBJ databases">
        <title>The Genome Sequence of Capronia semiimmersa CBS27337.</title>
        <authorList>
            <consortium name="The Broad Institute Genomics Platform"/>
            <person name="Cuomo C."/>
            <person name="de Hoog S."/>
            <person name="Gorbushina A."/>
            <person name="Stielow B."/>
            <person name="Teixiera M."/>
            <person name="Abouelleil A."/>
            <person name="Chapman S.B."/>
            <person name="Priest M."/>
            <person name="Young S.K."/>
            <person name="Wortman J."/>
            <person name="Nusbaum C."/>
            <person name="Birren B."/>
        </authorList>
    </citation>
    <scope>NUCLEOTIDE SEQUENCE [LARGE SCALE GENOMIC DNA]</scope>
    <source>
        <strain evidence="1 2">CBS 27337</strain>
    </source>
</reference>
<evidence type="ECO:0008006" key="3">
    <source>
        <dbReference type="Google" id="ProtNLM"/>
    </source>
</evidence>
<dbReference type="Gene3D" id="3.30.70.100">
    <property type="match status" value="2"/>
</dbReference>
<dbReference type="SUPFAM" id="SSF54909">
    <property type="entry name" value="Dimeric alpha+beta barrel"/>
    <property type="match status" value="2"/>
</dbReference>
<name>A0A0D2EET8_9EURO</name>